<accession>A0A6G4A6S8</accession>
<dbReference type="RefSeq" id="WP_163953434.1">
    <property type="nucleotide sequence ID" value="NZ_JAAIKC010000019.1"/>
</dbReference>
<dbReference type="Gene3D" id="1.10.260.40">
    <property type="entry name" value="lambda repressor-like DNA-binding domains"/>
    <property type="match status" value="1"/>
</dbReference>
<evidence type="ECO:0000259" key="1">
    <source>
        <dbReference type="PROSITE" id="PS50943"/>
    </source>
</evidence>
<gene>
    <name evidence="2" type="ORF">GK047_26595</name>
</gene>
<comment type="caution">
    <text evidence="2">The sequence shown here is derived from an EMBL/GenBank/DDBJ whole genome shotgun (WGS) entry which is preliminary data.</text>
</comment>
<dbReference type="SUPFAM" id="SSF47413">
    <property type="entry name" value="lambda repressor-like DNA-binding domains"/>
    <property type="match status" value="1"/>
</dbReference>
<dbReference type="InterPro" id="IPR010982">
    <property type="entry name" value="Lambda_DNA-bd_dom_sf"/>
</dbReference>
<sequence length="80" mass="9485">MGIAQGTLSEIEAGKAKPSFDMIYEIKKHFDIDLDWLIMGDIYEEHNSIEYELLQKFRNLDPLIRNEVLEFKILRVKKDK</sequence>
<name>A0A6G4A6S8_9BACL</name>
<proteinExistence type="predicted"/>
<dbReference type="GO" id="GO:0003677">
    <property type="term" value="F:DNA binding"/>
    <property type="evidence" value="ECO:0007669"/>
    <property type="project" value="InterPro"/>
</dbReference>
<dbReference type="AlphaFoldDB" id="A0A6G4A6S8"/>
<feature type="domain" description="HTH cro/C1-type" evidence="1">
    <location>
        <begin position="1"/>
        <end position="37"/>
    </location>
</feature>
<organism evidence="2">
    <name type="scientific">Paenibacillus sp. SYP-B3998</name>
    <dbReference type="NCBI Taxonomy" id="2678564"/>
    <lineage>
        <taxon>Bacteria</taxon>
        <taxon>Bacillati</taxon>
        <taxon>Bacillota</taxon>
        <taxon>Bacilli</taxon>
        <taxon>Bacillales</taxon>
        <taxon>Paenibacillaceae</taxon>
        <taxon>Paenibacillus</taxon>
    </lineage>
</organism>
<dbReference type="EMBL" id="JAAIKC010000019">
    <property type="protein sequence ID" value="NEW09509.1"/>
    <property type="molecule type" value="Genomic_DNA"/>
</dbReference>
<evidence type="ECO:0000313" key="2">
    <source>
        <dbReference type="EMBL" id="NEW09509.1"/>
    </source>
</evidence>
<dbReference type="CDD" id="cd00093">
    <property type="entry name" value="HTH_XRE"/>
    <property type="match status" value="1"/>
</dbReference>
<dbReference type="Pfam" id="PF01381">
    <property type="entry name" value="HTH_3"/>
    <property type="match status" value="1"/>
</dbReference>
<reference evidence="2" key="1">
    <citation type="submission" date="2020-02" db="EMBL/GenBank/DDBJ databases">
        <authorList>
            <person name="Shen X.-R."/>
            <person name="Zhang Y.-X."/>
        </authorList>
    </citation>
    <scope>NUCLEOTIDE SEQUENCE</scope>
    <source>
        <strain evidence="2">SYP-B3998</strain>
    </source>
</reference>
<dbReference type="PROSITE" id="PS50943">
    <property type="entry name" value="HTH_CROC1"/>
    <property type="match status" value="1"/>
</dbReference>
<protein>
    <submittedName>
        <fullName evidence="2">Helix-turn-helix transcriptional regulator</fullName>
    </submittedName>
</protein>
<dbReference type="InterPro" id="IPR001387">
    <property type="entry name" value="Cro/C1-type_HTH"/>
</dbReference>